<name>A0ABV0UN04_9TELE</name>
<dbReference type="EMBL" id="JAHRIQ010081151">
    <property type="protein sequence ID" value="MEQ2246615.1"/>
    <property type="molecule type" value="Genomic_DNA"/>
</dbReference>
<organism evidence="10 11">
    <name type="scientific">Ilyodon furcidens</name>
    <name type="common">goldbreast splitfin</name>
    <dbReference type="NCBI Taxonomy" id="33524"/>
    <lineage>
        <taxon>Eukaryota</taxon>
        <taxon>Metazoa</taxon>
        <taxon>Chordata</taxon>
        <taxon>Craniata</taxon>
        <taxon>Vertebrata</taxon>
        <taxon>Euteleostomi</taxon>
        <taxon>Actinopterygii</taxon>
        <taxon>Neopterygii</taxon>
        <taxon>Teleostei</taxon>
        <taxon>Neoteleostei</taxon>
        <taxon>Acanthomorphata</taxon>
        <taxon>Ovalentaria</taxon>
        <taxon>Atherinomorphae</taxon>
        <taxon>Cyprinodontiformes</taxon>
        <taxon>Goodeidae</taxon>
        <taxon>Ilyodon</taxon>
    </lineage>
</organism>
<gene>
    <name evidence="10" type="ORF">ILYODFUR_001249</name>
</gene>
<keyword evidence="2" id="KW-0963">Cytoplasm</keyword>
<proteinExistence type="predicted"/>
<dbReference type="PANTHER" id="PTHR23040:SF1">
    <property type="entry name" value="OUTER DYNEIN ARM-DOCKING COMPLEX SUBUNIT 4"/>
    <property type="match status" value="1"/>
</dbReference>
<feature type="repeat" description="TPR" evidence="9">
    <location>
        <begin position="395"/>
        <end position="428"/>
    </location>
</feature>
<dbReference type="PANTHER" id="PTHR23040">
    <property type="match status" value="1"/>
</dbReference>
<keyword evidence="4 9" id="KW-0802">TPR repeat</keyword>
<feature type="repeat" description="TPR" evidence="9">
    <location>
        <begin position="57"/>
        <end position="90"/>
    </location>
</feature>
<evidence type="ECO:0000256" key="2">
    <source>
        <dbReference type="ARBA" id="ARBA00022490"/>
    </source>
</evidence>
<dbReference type="InterPro" id="IPR011990">
    <property type="entry name" value="TPR-like_helical_dom_sf"/>
</dbReference>
<evidence type="ECO:0000313" key="11">
    <source>
        <dbReference type="Proteomes" id="UP001482620"/>
    </source>
</evidence>
<dbReference type="SMART" id="SM00028">
    <property type="entry name" value="TPR"/>
    <property type="match status" value="7"/>
</dbReference>
<dbReference type="InterPro" id="IPR019734">
    <property type="entry name" value="TPR_rpt"/>
</dbReference>
<dbReference type="SUPFAM" id="SSF48452">
    <property type="entry name" value="TPR-like"/>
    <property type="match status" value="2"/>
</dbReference>
<dbReference type="Proteomes" id="UP001482620">
    <property type="component" value="Unassembled WGS sequence"/>
</dbReference>
<evidence type="ECO:0000256" key="1">
    <source>
        <dbReference type="ARBA" id="ARBA00004430"/>
    </source>
</evidence>
<evidence type="ECO:0000256" key="4">
    <source>
        <dbReference type="ARBA" id="ARBA00022803"/>
    </source>
</evidence>
<evidence type="ECO:0000256" key="9">
    <source>
        <dbReference type="PROSITE-ProRule" id="PRU00339"/>
    </source>
</evidence>
<evidence type="ECO:0000256" key="5">
    <source>
        <dbReference type="ARBA" id="ARBA00023212"/>
    </source>
</evidence>
<evidence type="ECO:0000256" key="8">
    <source>
        <dbReference type="ARBA" id="ARBA00034143"/>
    </source>
</evidence>
<evidence type="ECO:0000256" key="7">
    <source>
        <dbReference type="ARBA" id="ARBA00034139"/>
    </source>
</evidence>
<comment type="subcellular location">
    <subcellularLocation>
        <location evidence="1">Cytoplasm</location>
        <location evidence="1">Cytoskeleton</location>
        <location evidence="1">Cilium axoneme</location>
    </subcellularLocation>
</comment>
<sequence>MKNRPLEVALSPTLVSVVARIHFFNLPFVDAFKFRVDVSKMAKKTENTEDEILKNRVLTLRAEGEWKLRKGNYKHALSSFSAALDLTPKDKKCLVGRAKCFMRMGQFKNALIDAEASIKEDASFPEALYLKAEALYYMGEFEFALVFYHRGQKIRPQIQGFKLGIQKAEEAITNSVGNSSSLKLEIRGDLSFLKEEEEREQPIAVIQNLTKKENHHTPETLKNEQTTKQLLGEFYLHKKFLEKLLKDQDLVKGVTKSGERVEDIIQSSITSLNNCADFWSQEMPVSLKDRKQQPKQQKYSSPSDKVHFLLRSLDEIDGELTSGNAKGSQRKGEELMRIIQGWSKKDCPVKEEIMCFLHGCIGNALFDLGDVDKALQHHHKDLELAKQCKFPKATARALANIGRTYAETGQFAKAIEFWEEKIPFVHEGLEKTWLLHEIGCCYLELSHPEKARDFGLRSVAVAEELSDNKWQFRASVLLGQSELNLGNFESSVSHFEKALSLAKLQNDSTALNAIQEALDEAKQHLPH</sequence>
<dbReference type="InterPro" id="IPR040111">
    <property type="entry name" value="ODAD4"/>
</dbReference>
<keyword evidence="5" id="KW-0206">Cytoskeleton</keyword>
<evidence type="ECO:0000256" key="3">
    <source>
        <dbReference type="ARBA" id="ARBA00022737"/>
    </source>
</evidence>
<keyword evidence="6" id="KW-0966">Cell projection</keyword>
<dbReference type="Gene3D" id="1.25.40.10">
    <property type="entry name" value="Tetratricopeptide repeat domain"/>
    <property type="match status" value="2"/>
</dbReference>
<keyword evidence="11" id="KW-1185">Reference proteome</keyword>
<comment type="caution">
    <text evidence="10">The sequence shown here is derived from an EMBL/GenBank/DDBJ whole genome shotgun (WGS) entry which is preliminary data.</text>
</comment>
<protein>
    <recommendedName>
        <fullName evidence="7">Outer dynein arm-docking complex subunit 4</fullName>
    </recommendedName>
    <alternativeName>
        <fullName evidence="8">Tetratricopeptide repeat protein 25</fullName>
    </alternativeName>
</protein>
<dbReference type="PROSITE" id="PS50005">
    <property type="entry name" value="TPR"/>
    <property type="match status" value="2"/>
</dbReference>
<accession>A0ABV0UN04</accession>
<dbReference type="Pfam" id="PF13424">
    <property type="entry name" value="TPR_12"/>
    <property type="match status" value="1"/>
</dbReference>
<evidence type="ECO:0000313" key="10">
    <source>
        <dbReference type="EMBL" id="MEQ2246615.1"/>
    </source>
</evidence>
<reference evidence="10 11" key="1">
    <citation type="submission" date="2021-06" db="EMBL/GenBank/DDBJ databases">
        <authorList>
            <person name="Palmer J.M."/>
        </authorList>
    </citation>
    <scope>NUCLEOTIDE SEQUENCE [LARGE SCALE GENOMIC DNA]</scope>
    <source>
        <strain evidence="11">if_2019</strain>
        <tissue evidence="10">Muscle</tissue>
    </source>
</reference>
<dbReference type="Pfam" id="PF13181">
    <property type="entry name" value="TPR_8"/>
    <property type="match status" value="1"/>
</dbReference>
<keyword evidence="3" id="KW-0677">Repeat</keyword>
<evidence type="ECO:0000256" key="6">
    <source>
        <dbReference type="ARBA" id="ARBA00023273"/>
    </source>
</evidence>